<dbReference type="Pfam" id="PF00575">
    <property type="entry name" value="S1"/>
    <property type="match status" value="1"/>
</dbReference>
<evidence type="ECO:0000259" key="2">
    <source>
        <dbReference type="PROSITE" id="PS50126"/>
    </source>
</evidence>
<dbReference type="AlphaFoldDB" id="A0A9W6FFU5"/>
<dbReference type="InterPro" id="IPR012340">
    <property type="entry name" value="NA-bd_OB-fold"/>
</dbReference>
<comment type="caution">
    <text evidence="3">The sequence shown here is derived from an EMBL/GenBank/DDBJ whole genome shotgun (WGS) entry which is preliminary data.</text>
</comment>
<dbReference type="RefSeq" id="WP_087253705.1">
    <property type="nucleotide sequence ID" value="NZ_BSCH01000012.1"/>
</dbReference>
<evidence type="ECO:0000313" key="3">
    <source>
        <dbReference type="EMBL" id="GLG90649.1"/>
    </source>
</evidence>
<reference evidence="3" key="3">
    <citation type="journal article" date="2023" name="Int. J. Syst. Evol. Microbiol.">
        <title>Sellimonas catena sp. nov., isolated from human faeces.</title>
        <authorList>
            <person name="Hisatomi A."/>
            <person name="Ohkuma M."/>
            <person name="Sakamoto M."/>
        </authorList>
    </citation>
    <scope>NUCLEOTIDE SEQUENCE</scope>
    <source>
        <strain evidence="3">18CBH55</strain>
    </source>
</reference>
<proteinExistence type="inferred from homology"/>
<dbReference type="PANTHER" id="PTHR37296">
    <property type="entry name" value="CONSERVED VIRULENCE FACTOR B"/>
    <property type="match status" value="1"/>
</dbReference>
<evidence type="ECO:0000256" key="1">
    <source>
        <dbReference type="PIRNR" id="PIRNR012524"/>
    </source>
</evidence>
<feature type="domain" description="S1 motif" evidence="2">
    <location>
        <begin position="142"/>
        <end position="203"/>
    </location>
</feature>
<accession>A0A9W6FFU5</accession>
<dbReference type="EMBL" id="BSCH01000012">
    <property type="protein sequence ID" value="GLG90649.1"/>
    <property type="molecule type" value="Genomic_DNA"/>
</dbReference>
<dbReference type="InterPro" id="IPR014464">
    <property type="entry name" value="CvfB_fam"/>
</dbReference>
<dbReference type="PIRSF" id="PIRSF012524">
    <property type="entry name" value="YitL_S1"/>
    <property type="match status" value="1"/>
</dbReference>
<dbReference type="Pfam" id="PF17783">
    <property type="entry name" value="WHD_CvfB"/>
    <property type="match status" value="1"/>
</dbReference>
<dbReference type="InterPro" id="IPR036388">
    <property type="entry name" value="WH-like_DNA-bd_sf"/>
</dbReference>
<dbReference type="PANTHER" id="PTHR37296:SF1">
    <property type="entry name" value="CONSERVED VIRULENCE FACTOR B"/>
    <property type="match status" value="1"/>
</dbReference>
<dbReference type="Proteomes" id="UP001145094">
    <property type="component" value="Unassembled WGS sequence"/>
</dbReference>
<dbReference type="PROSITE" id="PS50126">
    <property type="entry name" value="S1"/>
    <property type="match status" value="1"/>
</dbReference>
<dbReference type="Gene3D" id="1.10.10.10">
    <property type="entry name" value="Winged helix-like DNA-binding domain superfamily/Winged helix DNA-binding domain"/>
    <property type="match status" value="1"/>
</dbReference>
<dbReference type="InterPro" id="IPR003029">
    <property type="entry name" value="S1_domain"/>
</dbReference>
<dbReference type="Pfam" id="PF13509">
    <property type="entry name" value="S1_2"/>
    <property type="match status" value="2"/>
</dbReference>
<dbReference type="InterPro" id="IPR039566">
    <property type="entry name" value="CvfB_S1_st"/>
</dbReference>
<dbReference type="SUPFAM" id="SSF50249">
    <property type="entry name" value="Nucleic acid-binding proteins"/>
    <property type="match status" value="1"/>
</dbReference>
<protein>
    <submittedName>
        <fullName evidence="3">RNA-binding protein</fullName>
    </submittedName>
</protein>
<comment type="similarity">
    <text evidence="1">Belongs to the CvfB family.</text>
</comment>
<gene>
    <name evidence="3" type="ORF">Selli2_20760</name>
</gene>
<dbReference type="GO" id="GO:0003676">
    <property type="term" value="F:nucleic acid binding"/>
    <property type="evidence" value="ECO:0007669"/>
    <property type="project" value="InterPro"/>
</dbReference>
<reference evidence="3" key="1">
    <citation type="submission" date="2022-11" db="EMBL/GenBank/DDBJ databases">
        <title>Draft genome sequence of Sellimonas catena strain 18CBH55.</title>
        <authorList>
            <person name="Atsushi H."/>
            <person name="Moriya O."/>
            <person name="Mitsuo S."/>
        </authorList>
    </citation>
    <scope>NUCLEOTIDE SEQUENCE</scope>
    <source>
        <strain evidence="3">18CBH55</strain>
    </source>
</reference>
<dbReference type="InterPro" id="IPR040764">
    <property type="entry name" value="CvfB_WH"/>
</dbReference>
<organism evidence="3 4">
    <name type="scientific">Sellimonas catena</name>
    <dbReference type="NCBI Taxonomy" id="2994035"/>
    <lineage>
        <taxon>Bacteria</taxon>
        <taxon>Bacillati</taxon>
        <taxon>Bacillota</taxon>
        <taxon>Clostridia</taxon>
        <taxon>Lachnospirales</taxon>
        <taxon>Lachnospiraceae</taxon>
        <taxon>Sellimonas</taxon>
    </lineage>
</organism>
<dbReference type="SMART" id="SM00316">
    <property type="entry name" value="S1"/>
    <property type="match status" value="3"/>
</dbReference>
<sequence>MKLGEKQVLTIEKQVDFGVYLGTEEEHVLLPKKQVPKGAGPGDPVEVFLYKDSRDRLIATTNEPKLTLGELAVLEVIDTGKNGAFLDWGLEKDLFLPFREQTGPVKKGDHVLVSLYIDKSSRLCATMKVYEKLSCDSPYQKDDMVEGIVYELSDRFGVFVAVDGKYSALIPKREVYHSYRVGETIRARVSAVKDNGKLDLSVREKAFIQMDVDAAKLMDYMEKHGGRIPFTDKAAPETIRKEFEMSKNEFKRAVGRLLKEKKIEIREKDIVLAGK</sequence>
<reference evidence="3" key="2">
    <citation type="submission" date="2022-11" db="EMBL/GenBank/DDBJ databases">
        <title>Draft genome sequence of Sellimonas catena strain 18CBH55.</title>
        <authorList>
            <person name="Hisatomi A."/>
            <person name="Ohkuma M."/>
            <person name="Sakamoto M."/>
        </authorList>
    </citation>
    <scope>NUCLEOTIDE SEQUENCE</scope>
    <source>
        <strain evidence="3">18CBH55</strain>
    </source>
</reference>
<evidence type="ECO:0000313" key="4">
    <source>
        <dbReference type="Proteomes" id="UP001145094"/>
    </source>
</evidence>
<name>A0A9W6FFU5_9FIRM</name>
<dbReference type="Gene3D" id="2.40.50.140">
    <property type="entry name" value="Nucleic acid-binding proteins"/>
    <property type="match status" value="2"/>
</dbReference>